<dbReference type="AlphaFoldDB" id="A0AAU8JFG7"/>
<evidence type="ECO:0000313" key="2">
    <source>
        <dbReference type="EMBL" id="XCM37559.1"/>
    </source>
</evidence>
<organism evidence="2">
    <name type="scientific">Planktothricoides raciborskii GIHE-MW2</name>
    <dbReference type="NCBI Taxonomy" id="2792601"/>
    <lineage>
        <taxon>Bacteria</taxon>
        <taxon>Bacillati</taxon>
        <taxon>Cyanobacteriota</taxon>
        <taxon>Cyanophyceae</taxon>
        <taxon>Oscillatoriophycideae</taxon>
        <taxon>Oscillatoriales</taxon>
        <taxon>Oscillatoriaceae</taxon>
        <taxon>Planktothricoides</taxon>
    </lineage>
</organism>
<gene>
    <name evidence="2" type="ORF">ABWT76_000326</name>
</gene>
<dbReference type="PANTHER" id="PTHR46411">
    <property type="entry name" value="FAMILY ATPASE, PUTATIVE-RELATED"/>
    <property type="match status" value="1"/>
</dbReference>
<dbReference type="InterPro" id="IPR003593">
    <property type="entry name" value="AAA+_ATPase"/>
</dbReference>
<keyword evidence="2" id="KW-0547">Nucleotide-binding</keyword>
<dbReference type="InterPro" id="IPR054472">
    <property type="entry name" value="WHD"/>
</dbReference>
<feature type="domain" description="AAA+ ATPase" evidence="1">
    <location>
        <begin position="474"/>
        <end position="608"/>
    </location>
</feature>
<reference evidence="2" key="1">
    <citation type="submission" date="2024-07" db="EMBL/GenBank/DDBJ databases">
        <authorList>
            <person name="Kim Y.J."/>
            <person name="Jeong J.Y."/>
        </authorList>
    </citation>
    <scope>NUCLEOTIDE SEQUENCE</scope>
    <source>
        <strain evidence="2">GIHE-MW2</strain>
    </source>
</reference>
<proteinExistence type="predicted"/>
<dbReference type="CDD" id="cd19481">
    <property type="entry name" value="RecA-like_protease"/>
    <property type="match status" value="1"/>
</dbReference>
<name>A0AAU8JFG7_9CYAN</name>
<dbReference type="Gene3D" id="3.40.50.300">
    <property type="entry name" value="P-loop containing nucleotide triphosphate hydrolases"/>
    <property type="match status" value="1"/>
</dbReference>
<dbReference type="EMBL" id="CP159837">
    <property type="protein sequence ID" value="XCM37559.1"/>
    <property type="molecule type" value="Genomic_DNA"/>
</dbReference>
<dbReference type="Pfam" id="PF22977">
    <property type="entry name" value="WHD"/>
    <property type="match status" value="1"/>
</dbReference>
<sequence>MNWQEENQKYLMGAIARVQEALELMINQNPGQVKLPTLPPSQFSQPTALETVCKSFQLSPFERDLLVLCAAVEFDAQFAGLCAQAQHNEQKIYPTFSLALAIFPGGHWDALSPINPLRKWRLIEVGVARTLATSPLRIDERILHYLVGVNYLDERLHGIVEPLSPEFYVEVGENGISPLLLVSSHQELAQEIVASWGQSYAEFGRFPVLQLCGMEPASKQAIAAKACADLGLNLLVMSADALPADQTQQNLLKSLCDREYILNKSAIFLDCDHLESNEAWREATVARFIDTIKCPLIVSSRDRRTQRQRPLITLEVTHPTAREQRIVWQNALGDMATQLNGHIESLVAHFNLSPSAINSACLQAKGIINQKLENHQINQNIYQTSQPENFAQTEPTETTELQEKIHHQLWQTCRLQARLKMDELAQRIDTNATWDDLILPEKEKQVLQECYAQVKQRVKVYEQWGFGDKSGRGLGISALFAGSSGTGKTMAAEILAKQLQLDLYRIDLSSIVSKYIGETEKNLRRVFDAAEGGGAILLFDEADALFGKRSDVKDSHDRYANIEVGYLLQRMEAYRGLAILTTNLKNSIDQAFLRRIRFVVQFPFPDINQRGEIWQRIFPEKTPTEGLAFKKLAKLNVAGGNIRNIAINAAFLAAEAGEPVMMKHILEATKSEYIKIERTLTESEIRGWL</sequence>
<dbReference type="PANTHER" id="PTHR46411:SF3">
    <property type="entry name" value="AAA+ ATPASE DOMAIN-CONTAINING PROTEIN"/>
    <property type="match status" value="1"/>
</dbReference>
<dbReference type="GO" id="GO:0016887">
    <property type="term" value="F:ATP hydrolysis activity"/>
    <property type="evidence" value="ECO:0007669"/>
    <property type="project" value="InterPro"/>
</dbReference>
<dbReference type="InterPro" id="IPR027417">
    <property type="entry name" value="P-loop_NTPase"/>
</dbReference>
<protein>
    <submittedName>
        <fullName evidence="2">ATP-binding protein</fullName>
    </submittedName>
</protein>
<keyword evidence="2" id="KW-0067">ATP-binding</keyword>
<dbReference type="RefSeq" id="WP_354635539.1">
    <property type="nucleotide sequence ID" value="NZ_CP159837.1"/>
</dbReference>
<dbReference type="InterPro" id="IPR003959">
    <property type="entry name" value="ATPase_AAA_core"/>
</dbReference>
<dbReference type="Pfam" id="PF00004">
    <property type="entry name" value="AAA"/>
    <property type="match status" value="1"/>
</dbReference>
<accession>A0AAU8JFG7</accession>
<dbReference type="SMART" id="SM00382">
    <property type="entry name" value="AAA"/>
    <property type="match status" value="1"/>
</dbReference>
<dbReference type="SUPFAM" id="SSF52540">
    <property type="entry name" value="P-loop containing nucleoside triphosphate hydrolases"/>
    <property type="match status" value="1"/>
</dbReference>
<evidence type="ECO:0000259" key="1">
    <source>
        <dbReference type="SMART" id="SM00382"/>
    </source>
</evidence>
<dbReference type="GO" id="GO:0005524">
    <property type="term" value="F:ATP binding"/>
    <property type="evidence" value="ECO:0007669"/>
    <property type="project" value="UniProtKB-KW"/>
</dbReference>